<dbReference type="InterPro" id="IPR016035">
    <property type="entry name" value="Acyl_Trfase/lysoPLipase"/>
</dbReference>
<dbReference type="PANTHER" id="PTHR14226:SF57">
    <property type="entry name" value="BLR7027 PROTEIN"/>
    <property type="match status" value="1"/>
</dbReference>
<dbReference type="InterPro" id="IPR002641">
    <property type="entry name" value="PNPLA_dom"/>
</dbReference>
<feature type="compositionally biased region" description="Low complexity" evidence="5">
    <location>
        <begin position="30"/>
        <end position="55"/>
    </location>
</feature>
<keyword evidence="8" id="KW-1185">Reference proteome</keyword>
<evidence type="ECO:0000256" key="3">
    <source>
        <dbReference type="ARBA" id="ARBA00023098"/>
    </source>
</evidence>
<protein>
    <submittedName>
        <fullName evidence="7">Patatin-like phospholipase family protein</fullName>
    </submittedName>
</protein>
<feature type="short sequence motif" description="GXSXG" evidence="4">
    <location>
        <begin position="126"/>
        <end position="130"/>
    </location>
</feature>
<evidence type="ECO:0000256" key="2">
    <source>
        <dbReference type="ARBA" id="ARBA00022963"/>
    </source>
</evidence>
<feature type="region of interest" description="Disordered" evidence="5">
    <location>
        <begin position="67"/>
        <end position="91"/>
    </location>
</feature>
<dbReference type="Gene3D" id="3.40.1090.10">
    <property type="entry name" value="Cytosolic phospholipase A2 catalytic domain"/>
    <property type="match status" value="2"/>
</dbReference>
<gene>
    <name evidence="7" type="ORF">EOE48_24855</name>
</gene>
<evidence type="ECO:0000256" key="4">
    <source>
        <dbReference type="PROSITE-ProRule" id="PRU01161"/>
    </source>
</evidence>
<dbReference type="InterPro" id="IPR050301">
    <property type="entry name" value="NTE"/>
</dbReference>
<dbReference type="CDD" id="cd07209">
    <property type="entry name" value="Pat_hypo_Ecoli_Z1214_like"/>
    <property type="match status" value="1"/>
</dbReference>
<dbReference type="PANTHER" id="PTHR14226">
    <property type="entry name" value="NEUROPATHY TARGET ESTERASE/SWISS CHEESE D.MELANOGASTER"/>
    <property type="match status" value="1"/>
</dbReference>
<dbReference type="AlphaFoldDB" id="A0A3S2V2Y9"/>
<dbReference type="OrthoDB" id="9807112at2"/>
<dbReference type="Pfam" id="PF01734">
    <property type="entry name" value="Patatin"/>
    <property type="match status" value="1"/>
</dbReference>
<name>A0A3S2V2Y9_9HYPH</name>
<dbReference type="PROSITE" id="PS51635">
    <property type="entry name" value="PNPLA"/>
    <property type="match status" value="1"/>
</dbReference>
<keyword evidence="1 4" id="KW-0378">Hydrolase</keyword>
<feature type="active site" description="Proton acceptor" evidence="4">
    <location>
        <position position="287"/>
    </location>
</feature>
<accession>A0A3S2V2Y9</accession>
<proteinExistence type="predicted"/>
<evidence type="ECO:0000256" key="1">
    <source>
        <dbReference type="ARBA" id="ARBA00022801"/>
    </source>
</evidence>
<evidence type="ECO:0000313" key="7">
    <source>
        <dbReference type="EMBL" id="RVU14070.1"/>
    </source>
</evidence>
<dbReference type="Pfam" id="PF12536">
    <property type="entry name" value="DUF3734"/>
    <property type="match status" value="1"/>
</dbReference>
<feature type="short sequence motif" description="DGA/G" evidence="4">
    <location>
        <begin position="287"/>
        <end position="289"/>
    </location>
</feature>
<sequence length="455" mass="49961">MPVPSGEPGRRGIRRAPLGNREAAEPAGESATSRRSGGPSSAATAPAAARAGLRGRPGAAFIRALADRGRHGPRTEVQVTSETPQADPPETDRVLVLQGGGALGSYQAGVVEALQEADMTPGWVAGISIGAINAALIAGNPPERRLERLRTFWERISSGVQIGPLFPGEQARAAFNEWSAAWGATFGVPGFFLPRVPPAMFYPAGAAEALSYYDTAPLRDTLLELVDFDRINRRETRLSVGAVNVRTGNFAYFDNHHERIGPEHIMASGALPPGFPPVEIDGEFYWDGGIVSNTPLQHVLDEETVRDLTIFQVDLFCARGPLPRTIADAGEREKDIRFSSRTRLNTDAQKQAHEAKAAFRRLIEKLPPDLREDPDVAFLTESSHENAVTIVQLIYRRKTYEGNAKDYEFSRRTMQEHWAAGRSDVLRSVRHRDWIARCRPEQGVAVFDLTRDARD</sequence>
<dbReference type="InterPro" id="IPR021095">
    <property type="entry name" value="DUF3734"/>
</dbReference>
<keyword evidence="2 4" id="KW-0442">Lipid degradation</keyword>
<comment type="caution">
    <text evidence="7">The sequence shown here is derived from an EMBL/GenBank/DDBJ whole genome shotgun (WGS) entry which is preliminary data.</text>
</comment>
<feature type="short sequence motif" description="GXGXXG" evidence="4">
    <location>
        <begin position="99"/>
        <end position="104"/>
    </location>
</feature>
<dbReference type="Proteomes" id="UP000286997">
    <property type="component" value="Unassembled WGS sequence"/>
</dbReference>
<evidence type="ECO:0000259" key="6">
    <source>
        <dbReference type="PROSITE" id="PS51635"/>
    </source>
</evidence>
<dbReference type="GO" id="GO:0016787">
    <property type="term" value="F:hydrolase activity"/>
    <property type="evidence" value="ECO:0007669"/>
    <property type="project" value="UniProtKB-UniRule"/>
</dbReference>
<keyword evidence="3 4" id="KW-0443">Lipid metabolism</keyword>
<feature type="region of interest" description="Disordered" evidence="5">
    <location>
        <begin position="1"/>
        <end position="55"/>
    </location>
</feature>
<dbReference type="GO" id="GO:0016042">
    <property type="term" value="P:lipid catabolic process"/>
    <property type="evidence" value="ECO:0007669"/>
    <property type="project" value="UniProtKB-UniRule"/>
</dbReference>
<evidence type="ECO:0000256" key="5">
    <source>
        <dbReference type="SAM" id="MobiDB-lite"/>
    </source>
</evidence>
<dbReference type="EMBL" id="SACP01000036">
    <property type="protein sequence ID" value="RVU14070.1"/>
    <property type="molecule type" value="Genomic_DNA"/>
</dbReference>
<organism evidence="7 8">
    <name type="scientific">Methylobacterium oryzihabitans</name>
    <dbReference type="NCBI Taxonomy" id="2499852"/>
    <lineage>
        <taxon>Bacteria</taxon>
        <taxon>Pseudomonadati</taxon>
        <taxon>Pseudomonadota</taxon>
        <taxon>Alphaproteobacteria</taxon>
        <taxon>Hyphomicrobiales</taxon>
        <taxon>Methylobacteriaceae</taxon>
        <taxon>Methylobacterium</taxon>
    </lineage>
</organism>
<dbReference type="SUPFAM" id="SSF52151">
    <property type="entry name" value="FabD/lysophospholipase-like"/>
    <property type="match status" value="1"/>
</dbReference>
<feature type="domain" description="PNPLA" evidence="6">
    <location>
        <begin position="95"/>
        <end position="300"/>
    </location>
</feature>
<reference evidence="7 8" key="1">
    <citation type="submission" date="2019-01" db="EMBL/GenBank/DDBJ databases">
        <authorList>
            <person name="Chen W.-M."/>
        </authorList>
    </citation>
    <scope>NUCLEOTIDE SEQUENCE [LARGE SCALE GENOMIC DNA]</scope>
    <source>
        <strain evidence="7 8">TER-1</strain>
    </source>
</reference>
<feature type="active site" description="Nucleophile" evidence="4">
    <location>
        <position position="128"/>
    </location>
</feature>
<evidence type="ECO:0000313" key="8">
    <source>
        <dbReference type="Proteomes" id="UP000286997"/>
    </source>
</evidence>